<dbReference type="Gene3D" id="1.10.1760.20">
    <property type="match status" value="1"/>
</dbReference>
<keyword evidence="1" id="KW-1133">Transmembrane helix</keyword>
<feature type="transmembrane region" description="Helical" evidence="1">
    <location>
        <begin position="92"/>
        <end position="109"/>
    </location>
</feature>
<feature type="transmembrane region" description="Helical" evidence="1">
    <location>
        <begin position="121"/>
        <end position="143"/>
    </location>
</feature>
<dbReference type="EMBL" id="QMRA01000055">
    <property type="protein sequence ID" value="RLE53696.1"/>
    <property type="molecule type" value="Genomic_DNA"/>
</dbReference>
<dbReference type="AlphaFoldDB" id="A0A497F2S1"/>
<dbReference type="PANTHER" id="PTHR37815:SF3">
    <property type="entry name" value="UPF0397 PROTEIN SPR0429"/>
    <property type="match status" value="1"/>
</dbReference>
<dbReference type="Pfam" id="PF07155">
    <property type="entry name" value="ECF-ribofla_trS"/>
    <property type="match status" value="1"/>
</dbReference>
<gene>
    <name evidence="2" type="ORF">DRJ26_03045</name>
</gene>
<dbReference type="GO" id="GO:0016301">
    <property type="term" value="F:kinase activity"/>
    <property type="evidence" value="ECO:0007669"/>
    <property type="project" value="UniProtKB-KW"/>
</dbReference>
<comment type="caution">
    <text evidence="2">The sequence shown here is derived from an EMBL/GenBank/DDBJ whole genome shotgun (WGS) entry which is preliminary data.</text>
</comment>
<dbReference type="InterPro" id="IPR009825">
    <property type="entry name" value="ECF_substrate-spec-like"/>
</dbReference>
<accession>A0A497F2S1</accession>
<evidence type="ECO:0000256" key="1">
    <source>
        <dbReference type="SAM" id="Phobius"/>
    </source>
</evidence>
<keyword evidence="2" id="KW-0418">Kinase</keyword>
<feature type="transmembrane region" description="Helical" evidence="1">
    <location>
        <begin position="163"/>
        <end position="181"/>
    </location>
</feature>
<organism evidence="2 3">
    <name type="scientific">Thermoproteota archaeon</name>
    <dbReference type="NCBI Taxonomy" id="2056631"/>
    <lineage>
        <taxon>Archaea</taxon>
        <taxon>Thermoproteota</taxon>
    </lineage>
</organism>
<dbReference type="GO" id="GO:0016020">
    <property type="term" value="C:membrane"/>
    <property type="evidence" value="ECO:0007669"/>
    <property type="project" value="InterPro"/>
</dbReference>
<feature type="transmembrane region" description="Helical" evidence="1">
    <location>
        <begin position="20"/>
        <end position="40"/>
    </location>
</feature>
<keyword evidence="1" id="KW-0812">Transmembrane</keyword>
<name>A0A497F2S1_9CREN</name>
<sequence length="191" mass="19841">MGAHILAKEYSYVKPDALRFLAYAAVSSAVTAVGFLLTAPIPLIPGAIHWRVLAFLPCVFGVLFGPVTGFIAGGLGNTLWALIGGYFNPATPVFDLIGVGLTGLIPGLFVKPHECESKVGLVKATIVSLISGVIMVPIVAVGFDLVGVAPFVPACVFLALSDLPPIVIGTPIVLSAVAPALSRRGLLKWRL</sequence>
<protein>
    <submittedName>
        <fullName evidence="2">Histidine kinase</fullName>
    </submittedName>
</protein>
<proteinExistence type="predicted"/>
<reference evidence="2 3" key="1">
    <citation type="submission" date="2018-06" db="EMBL/GenBank/DDBJ databases">
        <title>Extensive metabolic versatility and redundancy in microbially diverse, dynamic hydrothermal sediments.</title>
        <authorList>
            <person name="Dombrowski N."/>
            <person name="Teske A."/>
            <person name="Baker B.J."/>
        </authorList>
    </citation>
    <scope>NUCLEOTIDE SEQUENCE [LARGE SCALE GENOMIC DNA]</scope>
    <source>
        <strain evidence="2">B20_G2</strain>
    </source>
</reference>
<dbReference type="Proteomes" id="UP000269499">
    <property type="component" value="Unassembled WGS sequence"/>
</dbReference>
<keyword evidence="2" id="KW-0808">Transferase</keyword>
<feature type="transmembrane region" description="Helical" evidence="1">
    <location>
        <begin position="52"/>
        <end position="72"/>
    </location>
</feature>
<evidence type="ECO:0000313" key="3">
    <source>
        <dbReference type="Proteomes" id="UP000269499"/>
    </source>
</evidence>
<evidence type="ECO:0000313" key="2">
    <source>
        <dbReference type="EMBL" id="RLE53696.1"/>
    </source>
</evidence>
<keyword evidence="1" id="KW-0472">Membrane</keyword>
<dbReference type="PANTHER" id="PTHR37815">
    <property type="entry name" value="UPF0397 PROTEIN BC_2624-RELATED"/>
    <property type="match status" value="1"/>
</dbReference>